<feature type="transmembrane region" description="Helical" evidence="1">
    <location>
        <begin position="90"/>
        <end position="109"/>
    </location>
</feature>
<protein>
    <submittedName>
        <fullName evidence="2">Uncharacterized protein involved in response to NO</fullName>
    </submittedName>
</protein>
<keyword evidence="1" id="KW-0812">Transmembrane</keyword>
<accession>A0A1H5X928</accession>
<evidence type="ECO:0000313" key="3">
    <source>
        <dbReference type="Proteomes" id="UP000236742"/>
    </source>
</evidence>
<dbReference type="EMBL" id="FNVD01000010">
    <property type="protein sequence ID" value="SEG07955.1"/>
    <property type="molecule type" value="Genomic_DNA"/>
</dbReference>
<proteinExistence type="predicted"/>
<feature type="transmembrane region" description="Helical" evidence="1">
    <location>
        <begin position="61"/>
        <end position="78"/>
    </location>
</feature>
<name>A0A1H5X928_9RHOB</name>
<dbReference type="Proteomes" id="UP000236742">
    <property type="component" value="Unassembled WGS sequence"/>
</dbReference>
<feature type="transmembrane region" description="Helical" evidence="1">
    <location>
        <begin position="115"/>
        <end position="134"/>
    </location>
</feature>
<dbReference type="AlphaFoldDB" id="A0A1H5X928"/>
<feature type="transmembrane region" description="Helical" evidence="1">
    <location>
        <begin position="172"/>
        <end position="191"/>
    </location>
</feature>
<feature type="transmembrane region" description="Helical" evidence="1">
    <location>
        <begin position="302"/>
        <end position="321"/>
    </location>
</feature>
<feature type="transmembrane region" description="Helical" evidence="1">
    <location>
        <begin position="333"/>
        <end position="356"/>
    </location>
</feature>
<dbReference type="OrthoDB" id="9770040at2"/>
<feature type="transmembrane region" description="Helical" evidence="1">
    <location>
        <begin position="12"/>
        <end position="41"/>
    </location>
</feature>
<dbReference type="RefSeq" id="WP_104008451.1">
    <property type="nucleotide sequence ID" value="NZ_FNVD01000010.1"/>
</dbReference>
<keyword evidence="3" id="KW-1185">Reference proteome</keyword>
<sequence>MIETVQRILSQGFRVFFLAAGLFGAFTGIVWGLWLGIHAAGGMWYDLPFAMAPHLWHGHEMIFGYATAALGGFFLTAVPNWTGGPGARTAFITTAAGLWLIGRAAMWYSVALPPVLVAVADLAFIPILAAKIAVQLSRRPKPQNVMFLAFLALLWVANLMVHLEWIGVTGDTAVAGLRAGLLTLAALISTLGGRITPAFTRNAMKRAGEPEAAWPATVTSLERAALFLSLLLPLTVMAELPDAVPGTVALVLGIVHAVRLSRWRGGWALRQPILIALHLGFGMLALGMALWGLAGLGLGSEVAALHVLGIGAVGGMTLAVMSRAGLGHTGRDLVAPGPVAAAYWLMAAATVLRWAGSSGPGAWYFPLMLGAITLWTAAFTLYLVAMWPVLTGPRVDAQATQT</sequence>
<keyword evidence="1" id="KW-1133">Transmembrane helix</keyword>
<feature type="transmembrane region" description="Helical" evidence="1">
    <location>
        <begin position="146"/>
        <end position="166"/>
    </location>
</feature>
<feature type="transmembrane region" description="Helical" evidence="1">
    <location>
        <begin position="362"/>
        <end position="384"/>
    </location>
</feature>
<evidence type="ECO:0000313" key="2">
    <source>
        <dbReference type="EMBL" id="SEG07955.1"/>
    </source>
</evidence>
<reference evidence="2 3" key="1">
    <citation type="submission" date="2016-10" db="EMBL/GenBank/DDBJ databases">
        <authorList>
            <person name="de Groot N.N."/>
        </authorList>
    </citation>
    <scope>NUCLEOTIDE SEQUENCE [LARGE SCALE GENOMIC DNA]</scope>
    <source>
        <strain evidence="2 3">DSM 23413</strain>
    </source>
</reference>
<evidence type="ECO:0000256" key="1">
    <source>
        <dbReference type="SAM" id="Phobius"/>
    </source>
</evidence>
<keyword evidence="1" id="KW-0472">Membrane</keyword>
<organism evidence="2 3">
    <name type="scientific">Jhaorihella thermophila</name>
    <dbReference type="NCBI Taxonomy" id="488547"/>
    <lineage>
        <taxon>Bacteria</taxon>
        <taxon>Pseudomonadati</taxon>
        <taxon>Pseudomonadota</taxon>
        <taxon>Alphaproteobacteria</taxon>
        <taxon>Rhodobacterales</taxon>
        <taxon>Paracoccaceae</taxon>
        <taxon>Jhaorihella</taxon>
    </lineage>
</organism>
<feature type="transmembrane region" description="Helical" evidence="1">
    <location>
        <begin position="273"/>
        <end position="296"/>
    </location>
</feature>
<dbReference type="Pfam" id="PF05940">
    <property type="entry name" value="NnrS"/>
    <property type="match status" value="1"/>
</dbReference>
<dbReference type="InterPro" id="IPR010266">
    <property type="entry name" value="NnrS"/>
</dbReference>
<gene>
    <name evidence="2" type="ORF">SAMN05421751_11036</name>
</gene>